<dbReference type="EMBL" id="JAGPUO010000028">
    <property type="protein sequence ID" value="KAG5655517.1"/>
    <property type="molecule type" value="Genomic_DNA"/>
</dbReference>
<evidence type="ECO:0000313" key="3">
    <source>
        <dbReference type="EMBL" id="KAG5655517.1"/>
    </source>
</evidence>
<dbReference type="InterPro" id="IPR000026">
    <property type="entry name" value="N1-like"/>
</dbReference>
<dbReference type="GO" id="GO:0016787">
    <property type="term" value="F:hydrolase activity"/>
    <property type="evidence" value="ECO:0007669"/>
    <property type="project" value="UniProtKB-KW"/>
</dbReference>
<proteinExistence type="predicted"/>
<evidence type="ECO:0000313" key="4">
    <source>
        <dbReference type="Proteomes" id="UP000782241"/>
    </source>
</evidence>
<protein>
    <submittedName>
        <fullName evidence="3">Uncharacterized protein</fullName>
    </submittedName>
</protein>
<keyword evidence="4" id="KW-1185">Reference proteome</keyword>
<comment type="caution">
    <text evidence="3">The sequence shown here is derived from an EMBL/GenBank/DDBJ whole genome shotgun (WGS) entry which is preliminary data.</text>
</comment>
<dbReference type="GO" id="GO:0004521">
    <property type="term" value="F:RNA endonuclease activity"/>
    <property type="evidence" value="ECO:0007669"/>
    <property type="project" value="InterPro"/>
</dbReference>
<name>A0A9P7GRI5_9HYPO</name>
<organism evidence="3 4">
    <name type="scientific">Fusarium avenaceum</name>
    <dbReference type="NCBI Taxonomy" id="40199"/>
    <lineage>
        <taxon>Eukaryota</taxon>
        <taxon>Fungi</taxon>
        <taxon>Dikarya</taxon>
        <taxon>Ascomycota</taxon>
        <taxon>Pezizomycotina</taxon>
        <taxon>Sordariomycetes</taxon>
        <taxon>Hypocreomycetidae</taxon>
        <taxon>Hypocreales</taxon>
        <taxon>Nectriaceae</taxon>
        <taxon>Fusarium</taxon>
        <taxon>Fusarium tricinctum species complex</taxon>
    </lineage>
</organism>
<dbReference type="GO" id="GO:0003723">
    <property type="term" value="F:RNA binding"/>
    <property type="evidence" value="ECO:0007669"/>
    <property type="project" value="InterPro"/>
</dbReference>
<gene>
    <name evidence="3" type="ORF">KAF25_003854</name>
</gene>
<sequence>MSELTFEALSQLNSQMGSLSFTRTASEDMDDCSSECSYYSLAGLENDRWYRYIPASQVREQAKLVPGLPTGPGLAKYPRQFHNREALPLQQAGPWKEYPFCLNKRYVHGAPGPVRIIVNSASNDDHDVIYHPTKDNKMAILATYRPRGYEKGVLPKPLPVSSPSSLSSSPVPFTYSPVSFSPPPFTSDEFYQQYYPPAVSYMPDYYQPAQHMHPTWNYPMGYVTGFQQVNQYLY</sequence>
<keyword evidence="1" id="KW-0540">Nuclease</keyword>
<dbReference type="Gene3D" id="3.10.450.30">
    <property type="entry name" value="Microbial ribonucleases"/>
    <property type="match status" value="1"/>
</dbReference>
<reference evidence="3" key="1">
    <citation type="submission" date="2021-04" db="EMBL/GenBank/DDBJ databases">
        <title>Draft genome of Fusarium avenaceum strain F156N33, isolated from an atmospheric sample in Virginia.</title>
        <authorList>
            <person name="Yang S."/>
            <person name="Vinatzer B.A."/>
            <person name="Coleman J."/>
        </authorList>
    </citation>
    <scope>NUCLEOTIDE SEQUENCE</scope>
    <source>
        <strain evidence="3">F156N33</strain>
    </source>
</reference>
<keyword evidence="2" id="KW-0378">Hydrolase</keyword>
<dbReference type="InterPro" id="IPR016191">
    <property type="entry name" value="Ribonuclease/ribotoxin"/>
</dbReference>
<evidence type="ECO:0000256" key="1">
    <source>
        <dbReference type="ARBA" id="ARBA00022722"/>
    </source>
</evidence>
<dbReference type="Pfam" id="PF00545">
    <property type="entry name" value="Ribonuclease"/>
    <property type="match status" value="1"/>
</dbReference>
<dbReference type="SUPFAM" id="SSF53933">
    <property type="entry name" value="Microbial ribonucleases"/>
    <property type="match status" value="1"/>
</dbReference>
<dbReference type="AlphaFoldDB" id="A0A9P7GRI5"/>
<evidence type="ECO:0000256" key="2">
    <source>
        <dbReference type="ARBA" id="ARBA00022801"/>
    </source>
</evidence>
<accession>A0A9P7GRI5</accession>
<dbReference type="Proteomes" id="UP000782241">
    <property type="component" value="Unassembled WGS sequence"/>
</dbReference>